<accession>A0ABD1EIK9</accession>
<keyword evidence="16" id="KW-1185">Reference proteome</keyword>
<dbReference type="InterPro" id="IPR013328">
    <property type="entry name" value="6PGD_dom2"/>
</dbReference>
<evidence type="ECO:0000256" key="11">
    <source>
        <dbReference type="PIRSR" id="PIRSR000105-1"/>
    </source>
</evidence>
<proteinExistence type="inferred from homology"/>
<keyword evidence="9" id="KW-0496">Mitochondrion</keyword>
<protein>
    <recommendedName>
        <fullName evidence="4">3-hydroxyacyl-CoA dehydrogenase</fullName>
        <ecNumber evidence="4">1.1.1.35</ecNumber>
    </recommendedName>
</protein>
<dbReference type="FunFam" id="3.40.50.720:FF:000009">
    <property type="entry name" value="Fatty oxidation complex, alpha subunit"/>
    <property type="match status" value="1"/>
</dbReference>
<evidence type="ECO:0000256" key="12">
    <source>
        <dbReference type="PIRSR" id="PIRSR000105-3"/>
    </source>
</evidence>
<keyword evidence="6" id="KW-0560">Oxidoreductase</keyword>
<dbReference type="EMBL" id="JBDJPC010000007">
    <property type="protein sequence ID" value="KAL1494535.1"/>
    <property type="molecule type" value="Genomic_DNA"/>
</dbReference>
<dbReference type="PANTHER" id="PTHR43561">
    <property type="match status" value="1"/>
</dbReference>
<dbReference type="Pfam" id="PF00725">
    <property type="entry name" value="3HCDH"/>
    <property type="match status" value="1"/>
</dbReference>
<dbReference type="GO" id="GO:0006631">
    <property type="term" value="P:fatty acid metabolic process"/>
    <property type="evidence" value="ECO:0007669"/>
    <property type="project" value="UniProtKB-KW"/>
</dbReference>
<dbReference type="Proteomes" id="UP001566132">
    <property type="component" value="Unassembled WGS sequence"/>
</dbReference>
<evidence type="ECO:0000256" key="7">
    <source>
        <dbReference type="ARBA" id="ARBA00023027"/>
    </source>
</evidence>
<sequence length="312" mass="34364">MILKIVPVFGQCGRNISSLHRPIENVTVVGGGLMGSGIAQVAAQSGNNVTILETDENQLENAQKIISNSLARVAKKFFKDDNQKSQAFVQEISTKITGTTDLKRAVANADLVIEAVVENLEVKHKLFKSLDEAAPARTIFASNTSSLSISELATVIQRKEKFGGLHFFNPVPLMKLLEVVRTSETSVDTLETFLNWGKSLGKTCVQCKDTPGFIVNRLLVPYLAEAVRMFERGDASAEDIDIAMKLGAGHPMGPLELTDYTGLDLGVFIMEGWHKKYPHDPLFQPVEYQKKLVAEGKLGRKSGEGFYKYKQF</sequence>
<evidence type="ECO:0000256" key="6">
    <source>
        <dbReference type="ARBA" id="ARBA00023002"/>
    </source>
</evidence>
<evidence type="ECO:0000256" key="4">
    <source>
        <dbReference type="ARBA" id="ARBA00013000"/>
    </source>
</evidence>
<feature type="domain" description="3-hydroxyacyl-CoA dehydrogenase C-terminal" evidence="13">
    <location>
        <begin position="212"/>
        <end position="309"/>
    </location>
</feature>
<evidence type="ECO:0000256" key="9">
    <source>
        <dbReference type="ARBA" id="ARBA00023128"/>
    </source>
</evidence>
<feature type="binding site" evidence="12">
    <location>
        <position position="69"/>
    </location>
    <ligand>
        <name>CoA</name>
        <dbReference type="ChEBI" id="CHEBI:57287"/>
    </ligand>
</feature>
<keyword evidence="7" id="KW-0520">NAD</keyword>
<evidence type="ECO:0000313" key="16">
    <source>
        <dbReference type="Proteomes" id="UP001566132"/>
    </source>
</evidence>
<evidence type="ECO:0000256" key="3">
    <source>
        <dbReference type="ARBA" id="ARBA00009463"/>
    </source>
</evidence>
<reference evidence="15 16" key="1">
    <citation type="submission" date="2024-05" db="EMBL/GenBank/DDBJ databases">
        <title>Genetic variation in Jamaican populations of the coffee berry borer (Hypothenemus hampei).</title>
        <authorList>
            <person name="Errbii M."/>
            <person name="Myrie A."/>
        </authorList>
    </citation>
    <scope>NUCLEOTIDE SEQUENCE [LARGE SCALE GENOMIC DNA]</scope>
    <source>
        <strain evidence="15">JA-Hopewell-2020-01-JO</strain>
        <tissue evidence="15">Whole body</tissue>
    </source>
</reference>
<dbReference type="AlphaFoldDB" id="A0ABD1EIK9"/>
<comment type="subcellular location">
    <subcellularLocation>
        <location evidence="1">Mitochondrion matrix</location>
    </subcellularLocation>
</comment>
<keyword evidence="5" id="KW-0276">Fatty acid metabolism</keyword>
<dbReference type="InterPro" id="IPR036291">
    <property type="entry name" value="NAD(P)-bd_dom_sf"/>
</dbReference>
<evidence type="ECO:0000256" key="10">
    <source>
        <dbReference type="ARBA" id="ARBA00049556"/>
    </source>
</evidence>
<feature type="site" description="Important for catalytic activity" evidence="11">
    <location>
        <position position="166"/>
    </location>
</feature>
<evidence type="ECO:0000256" key="8">
    <source>
        <dbReference type="ARBA" id="ARBA00023098"/>
    </source>
</evidence>
<dbReference type="PANTHER" id="PTHR43561:SF3">
    <property type="entry name" value="HYDROXYACYL-COENZYME A DEHYDROGENASE, MITOCHONDRIAL"/>
    <property type="match status" value="1"/>
</dbReference>
<dbReference type="InterPro" id="IPR006108">
    <property type="entry name" value="3HC_DH_C"/>
</dbReference>
<dbReference type="InterPro" id="IPR022694">
    <property type="entry name" value="3-OHacyl-CoA_DH"/>
</dbReference>
<evidence type="ECO:0000256" key="2">
    <source>
        <dbReference type="ARBA" id="ARBA00005005"/>
    </source>
</evidence>
<dbReference type="GO" id="GO:0003857">
    <property type="term" value="F:(3S)-3-hydroxyacyl-CoA dehydrogenase (NAD+) activity"/>
    <property type="evidence" value="ECO:0007669"/>
    <property type="project" value="UniProtKB-EC"/>
</dbReference>
<dbReference type="InterPro" id="IPR008927">
    <property type="entry name" value="6-PGluconate_DH-like_C_sf"/>
</dbReference>
<comment type="caution">
    <text evidence="15">The sequence shown here is derived from an EMBL/GenBank/DDBJ whole genome shotgun (WGS) entry which is preliminary data.</text>
</comment>
<evidence type="ECO:0000256" key="5">
    <source>
        <dbReference type="ARBA" id="ARBA00022832"/>
    </source>
</evidence>
<evidence type="ECO:0000256" key="1">
    <source>
        <dbReference type="ARBA" id="ARBA00004305"/>
    </source>
</evidence>
<dbReference type="GO" id="GO:0005759">
    <property type="term" value="C:mitochondrial matrix"/>
    <property type="evidence" value="ECO:0007669"/>
    <property type="project" value="UniProtKB-SubCell"/>
</dbReference>
<dbReference type="SUPFAM" id="SSF51735">
    <property type="entry name" value="NAD(P)-binding Rossmann-fold domains"/>
    <property type="match status" value="1"/>
</dbReference>
<dbReference type="PIRSF" id="PIRSF000105">
    <property type="entry name" value="HCDH"/>
    <property type="match status" value="1"/>
</dbReference>
<feature type="binding site" evidence="12">
    <location>
        <position position="145"/>
    </location>
    <ligand>
        <name>CoA</name>
        <dbReference type="ChEBI" id="CHEBI:57287"/>
    </ligand>
</feature>
<organism evidence="15 16">
    <name type="scientific">Hypothenemus hampei</name>
    <name type="common">Coffee berry borer</name>
    <dbReference type="NCBI Taxonomy" id="57062"/>
    <lineage>
        <taxon>Eukaryota</taxon>
        <taxon>Metazoa</taxon>
        <taxon>Ecdysozoa</taxon>
        <taxon>Arthropoda</taxon>
        <taxon>Hexapoda</taxon>
        <taxon>Insecta</taxon>
        <taxon>Pterygota</taxon>
        <taxon>Neoptera</taxon>
        <taxon>Endopterygota</taxon>
        <taxon>Coleoptera</taxon>
        <taxon>Polyphaga</taxon>
        <taxon>Cucujiformia</taxon>
        <taxon>Curculionidae</taxon>
        <taxon>Scolytinae</taxon>
        <taxon>Hypothenemus</taxon>
    </lineage>
</organism>
<name>A0ABD1EIK9_HYPHA</name>
<comment type="catalytic activity">
    <reaction evidence="10">
        <text>a (3S)-3-hydroxyacyl-CoA + NAD(+) = a 3-oxoacyl-CoA + NADH + H(+)</text>
        <dbReference type="Rhea" id="RHEA:22432"/>
        <dbReference type="ChEBI" id="CHEBI:15378"/>
        <dbReference type="ChEBI" id="CHEBI:57318"/>
        <dbReference type="ChEBI" id="CHEBI:57540"/>
        <dbReference type="ChEBI" id="CHEBI:57945"/>
        <dbReference type="ChEBI" id="CHEBI:90726"/>
        <dbReference type="EC" id="1.1.1.35"/>
    </reaction>
</comment>
<dbReference type="InterPro" id="IPR006176">
    <property type="entry name" value="3-OHacyl-CoA_DH_NAD-bd"/>
</dbReference>
<feature type="domain" description="3-hydroxyacyl-CoA dehydrogenase NAD binding" evidence="14">
    <location>
        <begin position="25"/>
        <end position="210"/>
    </location>
</feature>
<dbReference type="EC" id="1.1.1.35" evidence="4"/>
<dbReference type="Gene3D" id="3.40.50.720">
    <property type="entry name" value="NAD(P)-binding Rossmann-like Domain"/>
    <property type="match status" value="1"/>
</dbReference>
<keyword evidence="8" id="KW-0443">Lipid metabolism</keyword>
<feature type="binding site" evidence="12">
    <location>
        <position position="76"/>
    </location>
    <ligand>
        <name>CoA</name>
        <dbReference type="ChEBI" id="CHEBI:57287"/>
    </ligand>
</feature>
<gene>
    <name evidence="15" type="ORF">ABEB36_010118</name>
</gene>
<dbReference type="InterPro" id="IPR006180">
    <property type="entry name" value="3-OHacyl-CoA_DH_CS"/>
</dbReference>
<dbReference type="InterPro" id="IPR052242">
    <property type="entry name" value="Mito_3-hydroxyacyl-CoA_DH"/>
</dbReference>
<comment type="similarity">
    <text evidence="3">Belongs to the 3-hydroxyacyl-CoA dehydrogenase family.</text>
</comment>
<dbReference type="Pfam" id="PF02737">
    <property type="entry name" value="3HCDH_N"/>
    <property type="match status" value="1"/>
</dbReference>
<dbReference type="SUPFAM" id="SSF48179">
    <property type="entry name" value="6-phosphogluconate dehydrogenase C-terminal domain-like"/>
    <property type="match status" value="1"/>
</dbReference>
<dbReference type="PROSITE" id="PS00067">
    <property type="entry name" value="3HCDH"/>
    <property type="match status" value="1"/>
</dbReference>
<evidence type="ECO:0000259" key="14">
    <source>
        <dbReference type="Pfam" id="PF02737"/>
    </source>
</evidence>
<evidence type="ECO:0000259" key="13">
    <source>
        <dbReference type="Pfam" id="PF00725"/>
    </source>
</evidence>
<evidence type="ECO:0000313" key="15">
    <source>
        <dbReference type="EMBL" id="KAL1494535.1"/>
    </source>
</evidence>
<comment type="pathway">
    <text evidence="2">Lipid metabolism; fatty acid beta-oxidation.</text>
</comment>
<dbReference type="Gene3D" id="1.10.1040.10">
    <property type="entry name" value="N-(1-d-carboxylethyl)-l-norvaline Dehydrogenase, domain 2"/>
    <property type="match status" value="1"/>
</dbReference>